<dbReference type="Proteomes" id="UP000784294">
    <property type="component" value="Unassembled WGS sequence"/>
</dbReference>
<proteinExistence type="predicted"/>
<gene>
    <name evidence="1" type="ORF">PXEA_LOCUS12225</name>
</gene>
<dbReference type="EMBL" id="CAAALY010038650">
    <property type="protein sequence ID" value="VEL18785.1"/>
    <property type="molecule type" value="Genomic_DNA"/>
</dbReference>
<sequence length="49" mass="5682">MQIFTLCEELATFTTSAFLTCLPRRIKIFLSRVHDRTCCSMPCLFFDSS</sequence>
<comment type="caution">
    <text evidence="1">The sequence shown here is derived from an EMBL/GenBank/DDBJ whole genome shotgun (WGS) entry which is preliminary data.</text>
</comment>
<organism evidence="1 2">
    <name type="scientific">Protopolystoma xenopodis</name>
    <dbReference type="NCBI Taxonomy" id="117903"/>
    <lineage>
        <taxon>Eukaryota</taxon>
        <taxon>Metazoa</taxon>
        <taxon>Spiralia</taxon>
        <taxon>Lophotrochozoa</taxon>
        <taxon>Platyhelminthes</taxon>
        <taxon>Monogenea</taxon>
        <taxon>Polyopisthocotylea</taxon>
        <taxon>Polystomatidea</taxon>
        <taxon>Polystomatidae</taxon>
        <taxon>Protopolystoma</taxon>
    </lineage>
</organism>
<evidence type="ECO:0000313" key="1">
    <source>
        <dbReference type="EMBL" id="VEL18785.1"/>
    </source>
</evidence>
<evidence type="ECO:0000313" key="2">
    <source>
        <dbReference type="Proteomes" id="UP000784294"/>
    </source>
</evidence>
<name>A0A448WS10_9PLAT</name>
<reference evidence="1" key="1">
    <citation type="submission" date="2018-11" db="EMBL/GenBank/DDBJ databases">
        <authorList>
            <consortium name="Pathogen Informatics"/>
        </authorList>
    </citation>
    <scope>NUCLEOTIDE SEQUENCE</scope>
</reference>
<dbReference type="AlphaFoldDB" id="A0A448WS10"/>
<accession>A0A448WS10</accession>
<keyword evidence="2" id="KW-1185">Reference proteome</keyword>
<protein>
    <submittedName>
        <fullName evidence="1">Uncharacterized protein</fullName>
    </submittedName>
</protein>